<accession>A0A6G1F0F8</accession>
<name>A0A6G1F0F8_9ORYZ</name>
<protein>
    <submittedName>
        <fullName evidence="1">Uncharacterized protein</fullName>
    </submittedName>
</protein>
<keyword evidence="2" id="KW-1185">Reference proteome</keyword>
<proteinExistence type="predicted"/>
<organism evidence="1 2">
    <name type="scientific">Oryza meyeriana var. granulata</name>
    <dbReference type="NCBI Taxonomy" id="110450"/>
    <lineage>
        <taxon>Eukaryota</taxon>
        <taxon>Viridiplantae</taxon>
        <taxon>Streptophyta</taxon>
        <taxon>Embryophyta</taxon>
        <taxon>Tracheophyta</taxon>
        <taxon>Spermatophyta</taxon>
        <taxon>Magnoliopsida</taxon>
        <taxon>Liliopsida</taxon>
        <taxon>Poales</taxon>
        <taxon>Poaceae</taxon>
        <taxon>BOP clade</taxon>
        <taxon>Oryzoideae</taxon>
        <taxon>Oryzeae</taxon>
        <taxon>Oryzinae</taxon>
        <taxon>Oryza</taxon>
        <taxon>Oryza meyeriana</taxon>
    </lineage>
</organism>
<dbReference type="AlphaFoldDB" id="A0A6G1F0F8"/>
<sequence>MSLKTLPHSSKSPNFVRIGQACLGAKSRSRQYGAQRTKDTLHKITRGHPPGRLELLESKTIASSSSPSSSAPASLTLPVASGSLAAEATGIASGGLGPMLRSTATAWARPLISPWTDFAAPHSPPESTPSPAPVEVGVVANEALEDVLHHCRNRET</sequence>
<evidence type="ECO:0000313" key="2">
    <source>
        <dbReference type="Proteomes" id="UP000479710"/>
    </source>
</evidence>
<evidence type="ECO:0000313" key="1">
    <source>
        <dbReference type="EMBL" id="KAF0930302.1"/>
    </source>
</evidence>
<comment type="caution">
    <text evidence="1">The sequence shown here is derived from an EMBL/GenBank/DDBJ whole genome shotgun (WGS) entry which is preliminary data.</text>
</comment>
<reference evidence="1 2" key="1">
    <citation type="submission" date="2019-11" db="EMBL/GenBank/DDBJ databases">
        <title>Whole genome sequence of Oryza granulata.</title>
        <authorList>
            <person name="Li W."/>
        </authorList>
    </citation>
    <scope>NUCLEOTIDE SEQUENCE [LARGE SCALE GENOMIC DNA]</scope>
    <source>
        <strain evidence="2">cv. Menghai</strain>
        <tissue evidence="1">Leaf</tissue>
    </source>
</reference>
<dbReference type="EMBL" id="SPHZ02000002">
    <property type="protein sequence ID" value="KAF0930302.1"/>
    <property type="molecule type" value="Genomic_DNA"/>
</dbReference>
<dbReference type="Proteomes" id="UP000479710">
    <property type="component" value="Unassembled WGS sequence"/>
</dbReference>
<gene>
    <name evidence="1" type="ORF">E2562_031970</name>
</gene>